<organism evidence="5 6">
    <name type="scientific">Alosa alosa</name>
    <name type="common">allis shad</name>
    <dbReference type="NCBI Taxonomy" id="278164"/>
    <lineage>
        <taxon>Eukaryota</taxon>
        <taxon>Metazoa</taxon>
        <taxon>Chordata</taxon>
        <taxon>Craniata</taxon>
        <taxon>Vertebrata</taxon>
        <taxon>Euteleostomi</taxon>
        <taxon>Actinopterygii</taxon>
        <taxon>Neopterygii</taxon>
        <taxon>Teleostei</taxon>
        <taxon>Clupei</taxon>
        <taxon>Clupeiformes</taxon>
        <taxon>Clupeoidei</taxon>
        <taxon>Clupeidae</taxon>
        <taxon>Alosa</taxon>
    </lineage>
</organism>
<feature type="domain" description="USP" evidence="4">
    <location>
        <begin position="431"/>
        <end position="750"/>
    </location>
</feature>
<dbReference type="InterPro" id="IPR001394">
    <property type="entry name" value="Peptidase_C19_UCH"/>
</dbReference>
<dbReference type="EMBL" id="JADWDJ010000014">
    <property type="protein sequence ID" value="KAG5270625.1"/>
    <property type="molecule type" value="Genomic_DNA"/>
</dbReference>
<dbReference type="PROSITE" id="PS00973">
    <property type="entry name" value="USP_2"/>
    <property type="match status" value="1"/>
</dbReference>
<dbReference type="GO" id="GO:0004843">
    <property type="term" value="F:cysteine-type deubiquitinase activity"/>
    <property type="evidence" value="ECO:0007669"/>
    <property type="project" value="UniProtKB-UniRule"/>
</dbReference>
<keyword evidence="2 3" id="KW-0378">Hydrolase</keyword>
<dbReference type="AlphaFoldDB" id="A0AAV6G6Z9"/>
<reference evidence="5" key="1">
    <citation type="submission" date="2020-10" db="EMBL/GenBank/DDBJ databases">
        <title>Chromosome-scale genome assembly of the Allis shad, Alosa alosa.</title>
        <authorList>
            <person name="Margot Z."/>
            <person name="Christophe K."/>
            <person name="Cabau C."/>
            <person name="Louis A."/>
            <person name="Berthelot C."/>
            <person name="Parey E."/>
            <person name="Roest Crollius H."/>
            <person name="Montfort J."/>
            <person name="Robinson-Rechavi M."/>
            <person name="Bucao C."/>
            <person name="Bouchez O."/>
            <person name="Gislard M."/>
            <person name="Lluch J."/>
            <person name="Milhes M."/>
            <person name="Lampietro C."/>
            <person name="Lopez Roques C."/>
            <person name="Donnadieu C."/>
            <person name="Braasch I."/>
            <person name="Desvignes T."/>
            <person name="Postlethwait J."/>
            <person name="Bobe J."/>
            <person name="Guiguen Y."/>
        </authorList>
    </citation>
    <scope>NUCLEOTIDE SEQUENCE</scope>
    <source>
        <strain evidence="5">M-15738</strain>
        <tissue evidence="5">Blood</tissue>
    </source>
</reference>
<keyword evidence="3" id="KW-0645">Protease</keyword>
<dbReference type="InterPro" id="IPR050185">
    <property type="entry name" value="Ub_carboxyl-term_hydrolase"/>
</dbReference>
<protein>
    <recommendedName>
        <fullName evidence="3">Ubiquitin carboxyl-terminal hydrolase</fullName>
        <ecNumber evidence="3">3.4.19.12</ecNumber>
    </recommendedName>
</protein>
<name>A0AAV6G6Z9_9TELE</name>
<dbReference type="GO" id="GO:0016579">
    <property type="term" value="P:protein deubiquitination"/>
    <property type="evidence" value="ECO:0007669"/>
    <property type="project" value="InterPro"/>
</dbReference>
<dbReference type="PANTHER" id="PTHR21646:SF11">
    <property type="entry name" value="INACTIVE UBIQUITIN CARBOXYL-TERMINAL HYDROLASE 50"/>
    <property type="match status" value="1"/>
</dbReference>
<gene>
    <name evidence="5" type="ORF">AALO_G00194760</name>
</gene>
<keyword evidence="6" id="KW-1185">Reference proteome</keyword>
<dbReference type="EC" id="3.4.19.12" evidence="3"/>
<dbReference type="InterPro" id="IPR018200">
    <property type="entry name" value="USP_CS"/>
</dbReference>
<evidence type="ECO:0000313" key="5">
    <source>
        <dbReference type="EMBL" id="KAG5270625.1"/>
    </source>
</evidence>
<dbReference type="InterPro" id="IPR038765">
    <property type="entry name" value="Papain-like_cys_pep_sf"/>
</dbReference>
<dbReference type="CDD" id="cd02674">
    <property type="entry name" value="Peptidase_C19R"/>
    <property type="match status" value="1"/>
</dbReference>
<dbReference type="InterPro" id="IPR028889">
    <property type="entry name" value="USP"/>
</dbReference>
<accession>A0AAV6G6Z9</accession>
<evidence type="ECO:0000256" key="3">
    <source>
        <dbReference type="RuleBase" id="RU366025"/>
    </source>
</evidence>
<dbReference type="PROSITE" id="PS50235">
    <property type="entry name" value="USP_3"/>
    <property type="match status" value="1"/>
</dbReference>
<dbReference type="SUPFAM" id="SSF54001">
    <property type="entry name" value="Cysteine proteinases"/>
    <property type="match status" value="1"/>
</dbReference>
<keyword evidence="3" id="KW-0833">Ubl conjugation pathway</keyword>
<proteinExistence type="inferred from homology"/>
<evidence type="ECO:0000256" key="2">
    <source>
        <dbReference type="ARBA" id="ARBA00022801"/>
    </source>
</evidence>
<dbReference type="Proteomes" id="UP000823561">
    <property type="component" value="Chromosome 14"/>
</dbReference>
<keyword evidence="3" id="KW-0788">Thiol protease</keyword>
<evidence type="ECO:0000313" key="6">
    <source>
        <dbReference type="Proteomes" id="UP000823561"/>
    </source>
</evidence>
<comment type="similarity">
    <text evidence="3">Belongs to the peptidase C19 family.</text>
</comment>
<evidence type="ECO:0000259" key="4">
    <source>
        <dbReference type="PROSITE" id="PS50235"/>
    </source>
</evidence>
<comment type="catalytic activity">
    <reaction evidence="1 3">
        <text>Thiol-dependent hydrolysis of ester, thioester, amide, peptide and isopeptide bonds formed by the C-terminal Gly of ubiquitin (a 76-residue protein attached to proteins as an intracellular targeting signal).</text>
        <dbReference type="EC" id="3.4.19.12"/>
    </reaction>
</comment>
<dbReference type="GO" id="GO:0006508">
    <property type="term" value="P:proteolysis"/>
    <property type="evidence" value="ECO:0007669"/>
    <property type="project" value="UniProtKB-KW"/>
</dbReference>
<evidence type="ECO:0000256" key="1">
    <source>
        <dbReference type="ARBA" id="ARBA00000707"/>
    </source>
</evidence>
<sequence>MSLKARVMHVREIAWAQEECPFFEPVDIASEGNGLCAPGLFKSRKVRPVARIKKSSMSLTQSSPKEFFLTLLERTAIEELCYKVNRTLDEDLTIYCQNTERLAEVHYFDFVMWIAIGLRIGLHTEACLGRPVRITPSIENWLEKLSGSFQNTLLCLCRRGEEEHWEILHTLREHVSRRFQETYTPGQQLLVKKFSLLVDGQVCPLNVAVLFELSTGYMCNFYLYSMPLLQRGSQASVLEQVLHHLLKPYVNKGYHVQLDSSAFMKGKLTQIFSGLGINLKVVNFGLNEPVSENECPPLVEQYSNLLQSHLQGWVGPAVLSNSGVTDMLFQGFWLTVHLTAINSFVMHSMPVMKTEGCMNLSEFVKVVASQLPMEYFLATPGTSEARNSTDWCCNSNARTWSSDSGRCLISPEELSSTSSGVSGARRQPGLCGLVNSGNSCYMNAVLQCLCSTVPLVEHLLSEQTKEDISRRSCEVAGAFVTCLETMWSGQMDTWCPSKVRGKMCGQHSLFSNNSQQDAQEFLLFLFNALHDDLVKNGGKLKRVSSTKQGKKTPNLATDSSIITNLFEGQLTYNTLCMHCDHQTHSNQIFTILSLPIPPDNYKCPLQDCLALFFQQSTLTKGDQMWCTQCGMRRDAAVLTTLSQPPEVLILHLKRFDCQGQTKRKLRTNVIFPLTNLDLSPYLSNSSSQHNNYSLYGVVNHTGDLDMGHYTACCRSSVTRRWHVFDDANVESLPDVVVQSPDAYILLYSREQYSRPRIPAARLHTR</sequence>
<dbReference type="PROSITE" id="PS00972">
    <property type="entry name" value="USP_1"/>
    <property type="match status" value="1"/>
</dbReference>
<dbReference type="Gene3D" id="3.90.70.10">
    <property type="entry name" value="Cysteine proteinases"/>
    <property type="match status" value="1"/>
</dbReference>
<dbReference type="Pfam" id="PF00443">
    <property type="entry name" value="UCH"/>
    <property type="match status" value="1"/>
</dbReference>
<dbReference type="PANTHER" id="PTHR21646">
    <property type="entry name" value="UBIQUITIN CARBOXYL-TERMINAL HYDROLASE"/>
    <property type="match status" value="1"/>
</dbReference>
<comment type="caution">
    <text evidence="5">The sequence shown here is derived from an EMBL/GenBank/DDBJ whole genome shotgun (WGS) entry which is preliminary data.</text>
</comment>